<keyword evidence="1 4" id="KW-0808">Transferase</keyword>
<dbReference type="InterPro" id="IPR050832">
    <property type="entry name" value="Bact_Acetyltransf"/>
</dbReference>
<dbReference type="Pfam" id="PF00583">
    <property type="entry name" value="Acetyltransf_1"/>
    <property type="match status" value="1"/>
</dbReference>
<dbReference type="STRING" id="396588.Tgr7_1703"/>
<dbReference type="AlphaFoldDB" id="B8GS82"/>
<dbReference type="CDD" id="cd04301">
    <property type="entry name" value="NAT_SF"/>
    <property type="match status" value="1"/>
</dbReference>
<evidence type="ECO:0000259" key="3">
    <source>
        <dbReference type="PROSITE" id="PS51186"/>
    </source>
</evidence>
<dbReference type="EMBL" id="CP001339">
    <property type="protein sequence ID" value="ACL72786.1"/>
    <property type="molecule type" value="Genomic_DNA"/>
</dbReference>
<dbReference type="Proteomes" id="UP000002383">
    <property type="component" value="Chromosome"/>
</dbReference>
<dbReference type="GO" id="GO:0016747">
    <property type="term" value="F:acyltransferase activity, transferring groups other than amino-acyl groups"/>
    <property type="evidence" value="ECO:0007669"/>
    <property type="project" value="InterPro"/>
</dbReference>
<dbReference type="PANTHER" id="PTHR43877">
    <property type="entry name" value="AMINOALKYLPHOSPHONATE N-ACETYLTRANSFERASE-RELATED-RELATED"/>
    <property type="match status" value="1"/>
</dbReference>
<protein>
    <submittedName>
        <fullName evidence="4">GCN5-related N-acetyltransferase</fullName>
    </submittedName>
</protein>
<dbReference type="RefSeq" id="WP_012638269.1">
    <property type="nucleotide sequence ID" value="NC_011901.1"/>
</dbReference>
<reference evidence="4 5" key="1">
    <citation type="journal article" date="2011" name="Stand. Genomic Sci.">
        <title>Complete genome sequence of 'Thioalkalivibrio sulfidophilus' HL-EbGr7.</title>
        <authorList>
            <person name="Muyzer G."/>
            <person name="Sorokin D.Y."/>
            <person name="Mavromatis K."/>
            <person name="Lapidus A."/>
            <person name="Clum A."/>
            <person name="Ivanova N."/>
            <person name="Pati A."/>
            <person name="d'Haeseleer P."/>
            <person name="Woyke T."/>
            <person name="Kyrpides N.C."/>
        </authorList>
    </citation>
    <scope>NUCLEOTIDE SEQUENCE [LARGE SCALE GENOMIC DNA]</scope>
    <source>
        <strain evidence="4 5">HL-EbGR7</strain>
    </source>
</reference>
<dbReference type="Gene3D" id="3.40.630.30">
    <property type="match status" value="1"/>
</dbReference>
<evidence type="ECO:0000313" key="4">
    <source>
        <dbReference type="EMBL" id="ACL72786.1"/>
    </source>
</evidence>
<dbReference type="HOGENOM" id="CLU_013985_34_9_6"/>
<feature type="domain" description="N-acetyltransferase" evidence="3">
    <location>
        <begin position="8"/>
        <end position="153"/>
    </location>
</feature>
<proteinExistence type="predicted"/>
<organism evidence="4 5">
    <name type="scientific">Thioalkalivibrio sulfidiphilus (strain HL-EbGR7)</name>
    <dbReference type="NCBI Taxonomy" id="396588"/>
    <lineage>
        <taxon>Bacteria</taxon>
        <taxon>Pseudomonadati</taxon>
        <taxon>Pseudomonadota</taxon>
        <taxon>Gammaproteobacteria</taxon>
        <taxon>Chromatiales</taxon>
        <taxon>Ectothiorhodospiraceae</taxon>
        <taxon>Thioalkalivibrio</taxon>
    </lineage>
</organism>
<evidence type="ECO:0000256" key="2">
    <source>
        <dbReference type="ARBA" id="ARBA00023315"/>
    </source>
</evidence>
<evidence type="ECO:0000313" key="5">
    <source>
        <dbReference type="Proteomes" id="UP000002383"/>
    </source>
</evidence>
<name>B8GS82_THISH</name>
<dbReference type="SUPFAM" id="SSF55729">
    <property type="entry name" value="Acyl-CoA N-acyltransferases (Nat)"/>
    <property type="match status" value="1"/>
</dbReference>
<dbReference type="eggNOG" id="COG0456">
    <property type="taxonomic scope" value="Bacteria"/>
</dbReference>
<accession>B8GS82</accession>
<keyword evidence="5" id="KW-1185">Reference proteome</keyword>
<evidence type="ECO:0000256" key="1">
    <source>
        <dbReference type="ARBA" id="ARBA00022679"/>
    </source>
</evidence>
<keyword evidence="2" id="KW-0012">Acyltransferase</keyword>
<dbReference type="OrthoDB" id="9805924at2"/>
<dbReference type="InterPro" id="IPR016181">
    <property type="entry name" value="Acyl_CoA_acyltransferase"/>
</dbReference>
<dbReference type="PROSITE" id="PS51186">
    <property type="entry name" value="GNAT"/>
    <property type="match status" value="1"/>
</dbReference>
<dbReference type="InterPro" id="IPR000182">
    <property type="entry name" value="GNAT_dom"/>
</dbReference>
<dbReference type="KEGG" id="tgr:Tgr7_1703"/>
<gene>
    <name evidence="4" type="ordered locus">Tgr7_1703</name>
</gene>
<sequence length="153" mass="16308">MGTKSEPVLIRDAVADDIPAMVELLAQLFSIEQDFVPDAEKQGRGLALLLVQPGAQVLVAEREGGVVGMISVQTLISTAEGGAVGLVEDLVVGEGHRGEGIGGRLLRGMEARASEMGLSRLQLLADSDNAPALDFYTRRGWRRTSLLALRRNS</sequence>
<dbReference type="PANTHER" id="PTHR43877:SF2">
    <property type="entry name" value="AMINOALKYLPHOSPHONATE N-ACETYLTRANSFERASE-RELATED"/>
    <property type="match status" value="1"/>
</dbReference>